<accession>A0ABR2JXY4</accession>
<organism evidence="1 2">
    <name type="scientific">Tritrichomonas musculus</name>
    <dbReference type="NCBI Taxonomy" id="1915356"/>
    <lineage>
        <taxon>Eukaryota</taxon>
        <taxon>Metamonada</taxon>
        <taxon>Parabasalia</taxon>
        <taxon>Tritrichomonadida</taxon>
        <taxon>Tritrichomonadidae</taxon>
        <taxon>Tritrichomonas</taxon>
    </lineage>
</organism>
<evidence type="ECO:0000313" key="2">
    <source>
        <dbReference type="Proteomes" id="UP001470230"/>
    </source>
</evidence>
<comment type="caution">
    <text evidence="1">The sequence shown here is derived from an EMBL/GenBank/DDBJ whole genome shotgun (WGS) entry which is preliminary data.</text>
</comment>
<reference evidence="1 2" key="1">
    <citation type="submission" date="2024-04" db="EMBL/GenBank/DDBJ databases">
        <title>Tritrichomonas musculus Genome.</title>
        <authorList>
            <person name="Alves-Ferreira E."/>
            <person name="Grigg M."/>
            <person name="Lorenzi H."/>
            <person name="Galac M."/>
        </authorList>
    </citation>
    <scope>NUCLEOTIDE SEQUENCE [LARGE SCALE GENOMIC DNA]</scope>
    <source>
        <strain evidence="1 2">EAF2021</strain>
    </source>
</reference>
<keyword evidence="2" id="KW-1185">Reference proteome</keyword>
<sequence length="218" mass="25766">MYSDQNLPFTDSRFVRNSIVREKIKERLDRYKSTMFFLDEFIIFIINRFNLCQVTVSFPTLKNSNYRYYGEFVLFLTVENFRTPDDIINFFSTNSESDLQIVEFNENIPFLFYFCCFESESKLLGRFSYSFSIHKFLKQNTNVSLSGCRVHLEDDQSPNSLDLNKIHLVLKDSNNNIIFDKVFQDSSGLVIIKQEENIHHDLNMNPISNLNFSKTKTD</sequence>
<dbReference type="EMBL" id="JAPFFF010000008">
    <property type="protein sequence ID" value="KAK8883724.1"/>
    <property type="molecule type" value="Genomic_DNA"/>
</dbReference>
<evidence type="ECO:0000313" key="1">
    <source>
        <dbReference type="EMBL" id="KAK8883724.1"/>
    </source>
</evidence>
<dbReference type="Proteomes" id="UP001470230">
    <property type="component" value="Unassembled WGS sequence"/>
</dbReference>
<proteinExistence type="predicted"/>
<gene>
    <name evidence="1" type="ORF">M9Y10_042822</name>
</gene>
<protein>
    <submittedName>
        <fullName evidence="1">Uncharacterized protein</fullName>
    </submittedName>
</protein>
<name>A0ABR2JXY4_9EUKA</name>